<evidence type="ECO:0000313" key="5">
    <source>
        <dbReference type="EMBL" id="HIR40554.1"/>
    </source>
</evidence>
<evidence type="ECO:0000256" key="3">
    <source>
        <dbReference type="SAM" id="Phobius"/>
    </source>
</evidence>
<dbReference type="Gene3D" id="3.40.630.190">
    <property type="entry name" value="LCP protein"/>
    <property type="match status" value="1"/>
</dbReference>
<feature type="transmembrane region" description="Helical" evidence="3">
    <location>
        <begin position="30"/>
        <end position="52"/>
    </location>
</feature>
<evidence type="ECO:0000259" key="4">
    <source>
        <dbReference type="Pfam" id="PF03816"/>
    </source>
</evidence>
<evidence type="ECO:0000256" key="1">
    <source>
        <dbReference type="ARBA" id="ARBA00006068"/>
    </source>
</evidence>
<feature type="domain" description="Cell envelope-related transcriptional attenuator" evidence="4">
    <location>
        <begin position="111"/>
        <end position="266"/>
    </location>
</feature>
<comment type="caution">
    <text evidence="5">The sequence shown here is derived from an EMBL/GenBank/DDBJ whole genome shotgun (WGS) entry which is preliminary data.</text>
</comment>
<reference evidence="5" key="1">
    <citation type="submission" date="2020-10" db="EMBL/GenBank/DDBJ databases">
        <authorList>
            <person name="Gilroy R."/>
        </authorList>
    </citation>
    <scope>NUCLEOTIDE SEQUENCE</scope>
    <source>
        <strain evidence="5">CHK184-25365</strain>
    </source>
</reference>
<name>A0A9D1AK04_9FIRM</name>
<keyword evidence="3" id="KW-1133">Transmembrane helix</keyword>
<keyword evidence="3" id="KW-0812">Transmembrane</keyword>
<reference evidence="5" key="2">
    <citation type="journal article" date="2021" name="PeerJ">
        <title>Extensive microbial diversity within the chicken gut microbiome revealed by metagenomics and culture.</title>
        <authorList>
            <person name="Gilroy R."/>
            <person name="Ravi A."/>
            <person name="Getino M."/>
            <person name="Pursley I."/>
            <person name="Horton D.L."/>
            <person name="Alikhan N.F."/>
            <person name="Baker D."/>
            <person name="Gharbi K."/>
            <person name="Hall N."/>
            <person name="Watson M."/>
            <person name="Adriaenssens E.M."/>
            <person name="Foster-Nyarko E."/>
            <person name="Jarju S."/>
            <person name="Secka A."/>
            <person name="Antonio M."/>
            <person name="Oren A."/>
            <person name="Chaudhuri R.R."/>
            <person name="La Ragione R."/>
            <person name="Hildebrand F."/>
            <person name="Pallen M.J."/>
        </authorList>
    </citation>
    <scope>NUCLEOTIDE SEQUENCE</scope>
    <source>
        <strain evidence="5">CHK184-25365</strain>
    </source>
</reference>
<organism evidence="5 6">
    <name type="scientific">Candidatus Egerieicola pullicola</name>
    <dbReference type="NCBI Taxonomy" id="2840775"/>
    <lineage>
        <taxon>Bacteria</taxon>
        <taxon>Bacillati</taxon>
        <taxon>Bacillota</taxon>
        <taxon>Clostridia</taxon>
        <taxon>Eubacteriales</taxon>
        <taxon>Oscillospiraceae</taxon>
        <taxon>Oscillospiraceae incertae sedis</taxon>
        <taxon>Candidatus Egerieicola</taxon>
    </lineage>
</organism>
<gene>
    <name evidence="5" type="ORF">IAB36_01850</name>
</gene>
<feature type="region of interest" description="Disordered" evidence="2">
    <location>
        <begin position="1"/>
        <end position="20"/>
    </location>
</feature>
<dbReference type="PANTHER" id="PTHR33392">
    <property type="entry name" value="POLYISOPRENYL-TEICHOIC ACID--PEPTIDOGLYCAN TEICHOIC ACID TRANSFERASE TAGU"/>
    <property type="match status" value="1"/>
</dbReference>
<evidence type="ECO:0000313" key="6">
    <source>
        <dbReference type="Proteomes" id="UP000886749"/>
    </source>
</evidence>
<proteinExistence type="inferred from homology"/>
<evidence type="ECO:0000256" key="2">
    <source>
        <dbReference type="SAM" id="MobiDB-lite"/>
    </source>
</evidence>
<dbReference type="AlphaFoldDB" id="A0A9D1AK04"/>
<dbReference type="InterPro" id="IPR050922">
    <property type="entry name" value="LytR/CpsA/Psr_CW_biosynth"/>
</dbReference>
<protein>
    <submittedName>
        <fullName evidence="5">LCP family protein</fullName>
    </submittedName>
</protein>
<dbReference type="PANTHER" id="PTHR33392:SF6">
    <property type="entry name" value="POLYISOPRENYL-TEICHOIC ACID--PEPTIDOGLYCAN TEICHOIC ACID TRANSFERASE TAGU"/>
    <property type="match status" value="1"/>
</dbReference>
<dbReference type="InterPro" id="IPR004474">
    <property type="entry name" value="LytR_CpsA_psr"/>
</dbReference>
<dbReference type="EMBL" id="DVGY01000045">
    <property type="protein sequence ID" value="HIR40554.1"/>
    <property type="molecule type" value="Genomic_DNA"/>
</dbReference>
<dbReference type="Pfam" id="PF03816">
    <property type="entry name" value="LytR_cpsA_psr"/>
    <property type="match status" value="1"/>
</dbReference>
<dbReference type="NCBIfam" id="TIGR00350">
    <property type="entry name" value="lytR_cpsA_psr"/>
    <property type="match status" value="1"/>
</dbReference>
<keyword evidence="3" id="KW-0472">Membrane</keyword>
<dbReference type="Proteomes" id="UP000886749">
    <property type="component" value="Unassembled WGS sequence"/>
</dbReference>
<sequence length="351" mass="38627">MTIVALHHDKKQSIHSSKKQRKKWSVKKKIIVILCVILAVLLVLAGAAYLYIRSILGSAQYMELNTSELGITTPSGSVVENEQGEAVPVADITNIALFGVDTRDVSSDSGRSDALMVLSLNRTDNQIKLISIARDSYVAIDGHGMDKLTHAYAYGGPELAVRTVNQNFNLDISEFVTVNFAQLANIIDYVGGVYVNVDEDEREVMNNYIPELQSLGISAEPVQQTGYQLLTGGQAVAYSRNRYTGSDMDRTERQREVLNSLFNSVAQMDITRLPGLASMVLSQCTTSLSVDEMIDIGTWAVTSGPSFGQCALPDGNCNARGEYIGSRWYYVYDLDAATQIIHNYIYQDINP</sequence>
<comment type="similarity">
    <text evidence="1">Belongs to the LytR/CpsA/Psr (LCP) family.</text>
</comment>
<accession>A0A9D1AK04</accession>